<evidence type="ECO:0000313" key="13">
    <source>
        <dbReference type="Proteomes" id="UP000032430"/>
    </source>
</evidence>
<keyword evidence="9 11" id="KW-0443">Lipid metabolism</keyword>
<evidence type="ECO:0000256" key="5">
    <source>
        <dbReference type="ARBA" id="ARBA00022516"/>
    </source>
</evidence>
<organism evidence="12 13">
    <name type="scientific">Legionella fallonii LLAP-10</name>
    <dbReference type="NCBI Taxonomy" id="1212491"/>
    <lineage>
        <taxon>Bacteria</taxon>
        <taxon>Pseudomonadati</taxon>
        <taxon>Pseudomonadota</taxon>
        <taxon>Gammaproteobacteria</taxon>
        <taxon>Legionellales</taxon>
        <taxon>Legionellaceae</taxon>
        <taxon>Legionella</taxon>
    </lineage>
</organism>
<evidence type="ECO:0000256" key="8">
    <source>
        <dbReference type="ARBA" id="ARBA00022679"/>
    </source>
</evidence>
<evidence type="ECO:0000313" key="12">
    <source>
        <dbReference type="EMBL" id="CEG59042.1"/>
    </source>
</evidence>
<reference evidence="13" key="1">
    <citation type="submission" date="2014-09" db="EMBL/GenBank/DDBJ databases">
        <authorList>
            <person name="Gomez-Valero L."/>
        </authorList>
    </citation>
    <scope>NUCLEOTIDE SEQUENCE [LARGE SCALE GENOMIC DNA]</scope>
    <source>
        <strain evidence="13">ATCC700992</strain>
    </source>
</reference>
<dbReference type="PANTHER" id="PTHR30372:SF4">
    <property type="entry name" value="LIPID-A-DISACCHARIDE SYNTHASE, MITOCHONDRIAL-RELATED"/>
    <property type="match status" value="1"/>
</dbReference>
<dbReference type="NCBIfam" id="TIGR00215">
    <property type="entry name" value="lpxB"/>
    <property type="match status" value="1"/>
</dbReference>
<gene>
    <name evidence="11 12" type="primary">lpxB</name>
    <name evidence="12" type="ORF">LFA_3717</name>
</gene>
<dbReference type="EC" id="2.4.1.182" evidence="3 11"/>
<evidence type="ECO:0000256" key="9">
    <source>
        <dbReference type="ARBA" id="ARBA00023098"/>
    </source>
</evidence>
<keyword evidence="13" id="KW-1185">Reference proteome</keyword>
<protein>
    <recommendedName>
        <fullName evidence="4 11">Lipid-A-disaccharide synthase</fullName>
        <ecNumber evidence="3 11">2.4.1.182</ecNumber>
    </recommendedName>
</protein>
<dbReference type="KEGG" id="lfa:LFA_3717"/>
<comment type="pathway">
    <text evidence="11">Bacterial outer membrane biogenesis; LPS lipid A biosynthesis.</text>
</comment>
<dbReference type="STRING" id="1212491.LFA_3717"/>
<name>A0A098GAN5_9GAMM</name>
<keyword evidence="7 11" id="KW-0328">Glycosyltransferase</keyword>
<keyword evidence="6 11" id="KW-0441">Lipid A biosynthesis</keyword>
<dbReference type="HOGENOM" id="CLU_036577_3_0_6"/>
<dbReference type="GO" id="GO:0009245">
    <property type="term" value="P:lipid A biosynthetic process"/>
    <property type="evidence" value="ECO:0007669"/>
    <property type="project" value="UniProtKB-UniRule"/>
</dbReference>
<dbReference type="AlphaFoldDB" id="A0A098GAN5"/>
<keyword evidence="8 11" id="KW-0808">Transferase</keyword>
<comment type="similarity">
    <text evidence="2 11">Belongs to the LpxB family.</text>
</comment>
<dbReference type="HAMAP" id="MF_00392">
    <property type="entry name" value="LpxB"/>
    <property type="match status" value="1"/>
</dbReference>
<evidence type="ECO:0000256" key="2">
    <source>
        <dbReference type="ARBA" id="ARBA00007868"/>
    </source>
</evidence>
<dbReference type="GO" id="GO:0016020">
    <property type="term" value="C:membrane"/>
    <property type="evidence" value="ECO:0007669"/>
    <property type="project" value="GOC"/>
</dbReference>
<keyword evidence="5 11" id="KW-0444">Lipid biosynthesis</keyword>
<evidence type="ECO:0000256" key="11">
    <source>
        <dbReference type="HAMAP-Rule" id="MF_00392"/>
    </source>
</evidence>
<dbReference type="SUPFAM" id="SSF53756">
    <property type="entry name" value="UDP-Glycosyltransferase/glycogen phosphorylase"/>
    <property type="match status" value="1"/>
</dbReference>
<dbReference type="GO" id="GO:0008915">
    <property type="term" value="F:lipid-A-disaccharide synthase activity"/>
    <property type="evidence" value="ECO:0007669"/>
    <property type="project" value="UniProtKB-UniRule"/>
</dbReference>
<sequence>MALSPPLRIAIVAGEMSGDLLGGGLIRELKKHLIHVEFVGIGGPHMAQEGFNSLVAIERLSVMGIGDVLKRYPELYKIRQHLYNEWITNPPDVFIGIDYSSFNLSLAARLKKRGIKTVQFVGPKIWAWKQKRVFYIKKAVDLVLTLFPFEEAFYQRHSVPVQFVGHPLADSIALQHDHSQQKKHLGYIPEDKVIAVLPGSRSGELKYMAPLFLEVMQELSKHDPLIHFIVPIANPKLHEIFWRHAQAVPHRLNLEITNGHAQEAMAAADVVLVKSGTATLEAMLLKRPMVVAFKWGILTHAIIAPQVKIPYISLPNLLAQQKLVPEFIQGRAHAQAIACSVLHLLQSPNHDLLIQQFTDIHQTLKKNANQKAALAILNLLDIV</sequence>
<comment type="catalytic activity">
    <reaction evidence="10 11">
        <text>a lipid X + a UDP-2-N,3-O-bis[(3R)-3-hydroxyacyl]-alpha-D-glucosamine = a lipid A disaccharide + UDP + H(+)</text>
        <dbReference type="Rhea" id="RHEA:67828"/>
        <dbReference type="ChEBI" id="CHEBI:15378"/>
        <dbReference type="ChEBI" id="CHEBI:58223"/>
        <dbReference type="ChEBI" id="CHEBI:137748"/>
        <dbReference type="ChEBI" id="CHEBI:176338"/>
        <dbReference type="ChEBI" id="CHEBI:176343"/>
        <dbReference type="EC" id="2.4.1.182"/>
    </reaction>
</comment>
<evidence type="ECO:0000256" key="7">
    <source>
        <dbReference type="ARBA" id="ARBA00022676"/>
    </source>
</evidence>
<proteinExistence type="inferred from homology"/>
<evidence type="ECO:0000256" key="10">
    <source>
        <dbReference type="ARBA" id="ARBA00048975"/>
    </source>
</evidence>
<comment type="function">
    <text evidence="1 11">Condensation of UDP-2,3-diacylglucosamine and 2,3-diacylglucosamine-1-phosphate to form lipid A disaccharide, a precursor of lipid A, a phosphorylated glycolipid that anchors the lipopolysaccharide to the outer membrane of the cell.</text>
</comment>
<evidence type="ECO:0000256" key="6">
    <source>
        <dbReference type="ARBA" id="ARBA00022556"/>
    </source>
</evidence>
<dbReference type="UniPathway" id="UPA00973"/>
<evidence type="ECO:0000256" key="1">
    <source>
        <dbReference type="ARBA" id="ARBA00002056"/>
    </source>
</evidence>
<dbReference type="EMBL" id="LN614827">
    <property type="protein sequence ID" value="CEG59042.1"/>
    <property type="molecule type" value="Genomic_DNA"/>
</dbReference>
<evidence type="ECO:0000256" key="3">
    <source>
        <dbReference type="ARBA" id="ARBA00012687"/>
    </source>
</evidence>
<dbReference type="Proteomes" id="UP000032430">
    <property type="component" value="Chromosome I"/>
</dbReference>
<dbReference type="Pfam" id="PF02684">
    <property type="entry name" value="LpxB"/>
    <property type="match status" value="1"/>
</dbReference>
<accession>A0A098GAN5</accession>
<dbReference type="InterPro" id="IPR003835">
    <property type="entry name" value="Glyco_trans_19"/>
</dbReference>
<dbReference type="GO" id="GO:0005543">
    <property type="term" value="F:phospholipid binding"/>
    <property type="evidence" value="ECO:0007669"/>
    <property type="project" value="TreeGrafter"/>
</dbReference>
<dbReference type="PANTHER" id="PTHR30372">
    <property type="entry name" value="LIPID-A-DISACCHARIDE SYNTHASE"/>
    <property type="match status" value="1"/>
</dbReference>
<dbReference type="Gene3D" id="3.40.50.2000">
    <property type="entry name" value="Glycogen Phosphorylase B"/>
    <property type="match status" value="1"/>
</dbReference>
<evidence type="ECO:0000256" key="4">
    <source>
        <dbReference type="ARBA" id="ARBA00020902"/>
    </source>
</evidence>